<dbReference type="AlphaFoldDB" id="D8M1B3"/>
<sequence length="197" mass="22109">MSEVDTLRSAAYKYYGISLPRHVLTRPRVLVILREAIHGNLPGRAIENIDEVRSFFKQNQEQFELLEQKLELLKPSEQVSILANTDIFIGALGSGFVNVVYMLPGSVAISFSPPNIGGLFFNTLSEFARVHYIGVFNSSVPFPPECKNRINANGESVIRACVDRLHASDIFIDLRKLEVLMDAAMLHLKSHKYSMSL</sequence>
<organism evidence="2">
    <name type="scientific">Blastocystis hominis</name>
    <dbReference type="NCBI Taxonomy" id="12968"/>
    <lineage>
        <taxon>Eukaryota</taxon>
        <taxon>Sar</taxon>
        <taxon>Stramenopiles</taxon>
        <taxon>Bigyra</taxon>
        <taxon>Opalozoa</taxon>
        <taxon>Opalinata</taxon>
        <taxon>Blastocystidae</taxon>
        <taxon>Blastocystis</taxon>
    </lineage>
</organism>
<evidence type="ECO:0000313" key="2">
    <source>
        <dbReference type="EMBL" id="CBK21852.2"/>
    </source>
</evidence>
<protein>
    <recommendedName>
        <fullName evidence="1">Glycosyltransferase 61 catalytic domain-containing protein</fullName>
    </recommendedName>
</protein>
<proteinExistence type="predicted"/>
<dbReference type="GO" id="GO:0016757">
    <property type="term" value="F:glycosyltransferase activity"/>
    <property type="evidence" value="ECO:0007669"/>
    <property type="project" value="InterPro"/>
</dbReference>
<dbReference type="InParanoid" id="D8M1B3"/>
<dbReference type="EMBL" id="FN668645">
    <property type="protein sequence ID" value="CBK21852.2"/>
    <property type="molecule type" value="Genomic_DNA"/>
</dbReference>
<evidence type="ECO:0000313" key="3">
    <source>
        <dbReference type="Proteomes" id="UP000008312"/>
    </source>
</evidence>
<evidence type="ECO:0000259" key="1">
    <source>
        <dbReference type="Pfam" id="PF04577"/>
    </source>
</evidence>
<gene>
    <name evidence="2" type="ORF">GSBLH_T00006357001</name>
</gene>
<reference evidence="2" key="1">
    <citation type="submission" date="2010-02" db="EMBL/GenBank/DDBJ databases">
        <title>Sequencing and annotation of the Blastocystis hominis genome.</title>
        <authorList>
            <person name="Wincker P."/>
        </authorList>
    </citation>
    <scope>NUCLEOTIDE SEQUENCE</scope>
    <source>
        <strain evidence="2">Singapore isolate B</strain>
    </source>
</reference>
<accession>D8M1B3</accession>
<name>D8M1B3_BLAHO</name>
<dbReference type="InterPro" id="IPR049625">
    <property type="entry name" value="Glyco_transf_61_cat"/>
</dbReference>
<dbReference type="RefSeq" id="XP_012895900.1">
    <property type="nucleotide sequence ID" value="XM_013040446.1"/>
</dbReference>
<dbReference type="Pfam" id="PF04577">
    <property type="entry name" value="Glyco_transf_61"/>
    <property type="match status" value="1"/>
</dbReference>
<dbReference type="Proteomes" id="UP000008312">
    <property type="component" value="Unassembled WGS sequence"/>
</dbReference>
<dbReference type="OrthoDB" id="529273at2759"/>
<feature type="domain" description="Glycosyltransferase 61 catalytic" evidence="1">
    <location>
        <begin position="10"/>
        <end position="108"/>
    </location>
</feature>
<keyword evidence="3" id="KW-1185">Reference proteome</keyword>
<dbReference type="GeneID" id="24922482"/>